<keyword evidence="3" id="KW-1185">Reference proteome</keyword>
<dbReference type="OrthoDB" id="2414403at2759"/>
<keyword evidence="1" id="KW-1133">Transmembrane helix</keyword>
<evidence type="ECO:0000313" key="3">
    <source>
        <dbReference type="Proteomes" id="UP000789508"/>
    </source>
</evidence>
<sequence length="892" mass="100441">MKNFRIQFRDFLFLFIFLLNVRITPFAYVNNTYYETHPNLTLIRTATYDDETILVLLSGENNSTEIVLEFRLIFPNGTLTPFSVNVDLLGVPVTNHAYQIHPLKSNYFILGDILNSTSVIFSILDWNGNILAKNISSLYTYFNKLGFSLSGHNDYENFDPSPYQFILNDNPDKGFLGLMWNDSRIHWASFQYPNSQWETSIVANDTILATQKGSFLDVKTFSLIDGGYAITQVVWNLAPNATQSNGSDDPSRPWDVSVVFVRQNSTPQMTQPFLIYQTYELLDSLYVKSCYVTIQGAGYECLLGVVYSFSYKIMNLSFLSSGADLGPDVVTQFSSNFSSSFHGQNNVESPLPYGGVEFYEPIVNEIPNTTLANPTSWTRISIIQPDSTLKNVTTINFSCGFGTLFSGVYSNNSVWMILVCPGTMPKQWSLISQDLPRFIDEDLGYQYRNLAINLTEPSIDAIIPLNLISLTISFTFPVILSSQNISIFKTNGDIFRQKIPAQSGLCSVKDGNNVSCTVLPTTFNQPDTEYYVVVDPDFVRSTKYNEALSGIKTGLWKFKTQSNNTLNVYAKTATVLVRLTMAGTASFLGLSAEDRSNFLNQLQSELAESVPISLSRIGKTTRTLSDSNALDQLLLRFSIVPGESPNDMNTKQILDTLMIMLKNKATSPFGRYDYISLLDDTYGIKVTRLFLLGLIVYVARRRYPQGNNLAILKVVLIMLDLIFDVLFVVQNGNDVYFLHTPAIVTLVVPIVVNSVFAFVIFVREFTSNPRYVEWFSKYGKVASLFTVLAAADVEILTFLHSKFAGISAFSAPFSQNTLSWIFWGSFLNMFVENIPQFIIQILYFNNTISYDIVPLLTLVTSSIVLLNDIIGRIYESIKHLFHHYYSVPQESS</sequence>
<feature type="transmembrane region" description="Helical" evidence="1">
    <location>
        <begin position="736"/>
        <end position="761"/>
    </location>
</feature>
<dbReference type="AlphaFoldDB" id="A0A9N8WGV5"/>
<name>A0A9N8WGV5_9GLOM</name>
<evidence type="ECO:0000256" key="1">
    <source>
        <dbReference type="SAM" id="Phobius"/>
    </source>
</evidence>
<keyword evidence="1" id="KW-0812">Transmembrane</keyword>
<comment type="caution">
    <text evidence="2">The sequence shown here is derived from an EMBL/GenBank/DDBJ whole genome shotgun (WGS) entry which is preliminary data.</text>
</comment>
<reference evidence="2" key="1">
    <citation type="submission" date="2021-06" db="EMBL/GenBank/DDBJ databases">
        <authorList>
            <person name="Kallberg Y."/>
            <person name="Tangrot J."/>
            <person name="Rosling A."/>
        </authorList>
    </citation>
    <scope>NUCLEOTIDE SEQUENCE</scope>
    <source>
        <strain evidence="2">FL130A</strain>
    </source>
</reference>
<feature type="transmembrane region" description="Helical" evidence="1">
    <location>
        <begin position="682"/>
        <end position="699"/>
    </location>
</feature>
<feature type="transmembrane region" description="Helical" evidence="1">
    <location>
        <begin position="855"/>
        <end position="874"/>
    </location>
</feature>
<proteinExistence type="predicted"/>
<dbReference type="EMBL" id="CAJVPS010000444">
    <property type="protein sequence ID" value="CAG8486825.1"/>
    <property type="molecule type" value="Genomic_DNA"/>
</dbReference>
<gene>
    <name evidence="2" type="ORF">ALEPTO_LOCUS2775</name>
</gene>
<feature type="transmembrane region" description="Helical" evidence="1">
    <location>
        <begin position="781"/>
        <end position="800"/>
    </location>
</feature>
<keyword evidence="1" id="KW-0472">Membrane</keyword>
<evidence type="ECO:0000313" key="2">
    <source>
        <dbReference type="EMBL" id="CAG8486825.1"/>
    </source>
</evidence>
<feature type="transmembrane region" description="Helical" evidence="1">
    <location>
        <begin position="711"/>
        <end position="730"/>
    </location>
</feature>
<feature type="transmembrane region" description="Helical" evidence="1">
    <location>
        <begin position="820"/>
        <end position="843"/>
    </location>
</feature>
<organism evidence="2 3">
    <name type="scientific">Ambispora leptoticha</name>
    <dbReference type="NCBI Taxonomy" id="144679"/>
    <lineage>
        <taxon>Eukaryota</taxon>
        <taxon>Fungi</taxon>
        <taxon>Fungi incertae sedis</taxon>
        <taxon>Mucoromycota</taxon>
        <taxon>Glomeromycotina</taxon>
        <taxon>Glomeromycetes</taxon>
        <taxon>Archaeosporales</taxon>
        <taxon>Ambisporaceae</taxon>
        <taxon>Ambispora</taxon>
    </lineage>
</organism>
<accession>A0A9N8WGV5</accession>
<dbReference type="Proteomes" id="UP000789508">
    <property type="component" value="Unassembled WGS sequence"/>
</dbReference>
<protein>
    <submittedName>
        <fullName evidence="2">9070_t:CDS:1</fullName>
    </submittedName>
</protein>